<organism evidence="3 4">
    <name type="scientific">Eptatretus burgeri</name>
    <name type="common">Inshore hagfish</name>
    <dbReference type="NCBI Taxonomy" id="7764"/>
    <lineage>
        <taxon>Eukaryota</taxon>
        <taxon>Metazoa</taxon>
        <taxon>Chordata</taxon>
        <taxon>Craniata</taxon>
        <taxon>Vertebrata</taxon>
        <taxon>Cyclostomata</taxon>
        <taxon>Myxini</taxon>
        <taxon>Myxiniformes</taxon>
        <taxon>Myxinidae</taxon>
        <taxon>Eptatretinae</taxon>
        <taxon>Eptatretus</taxon>
    </lineage>
</organism>
<dbReference type="InterPro" id="IPR011524">
    <property type="entry name" value="SARAH_dom"/>
</dbReference>
<dbReference type="PANTHER" id="PTHR22738:SF10">
    <property type="entry name" value="RAS ASSOCIATION DOMAIN-CONTAINING PROTEIN 1 HOMOLOG"/>
    <property type="match status" value="1"/>
</dbReference>
<sequence>MEYNGKRPPSIYDVLRSGAVGDGTGGRGADEGASLAVKPVRRRTSFYLPPNVERRLHVSGTTTAGQVIEALLQKYMVVDNARKFTAHGEVFYELSNQEHPLALRLAAGSEMNALSFIMKEVNTGDVVVRWDAFSVPELNNFLDILRHEEQKHLEVMTRRYTLYLLRVCCLCPL</sequence>
<dbReference type="InterPro" id="IPR033614">
    <property type="entry name" value="RASSF1-6"/>
</dbReference>
<evidence type="ECO:0000259" key="1">
    <source>
        <dbReference type="PROSITE" id="PS50200"/>
    </source>
</evidence>
<reference evidence="3" key="2">
    <citation type="submission" date="2025-09" db="UniProtKB">
        <authorList>
            <consortium name="Ensembl"/>
        </authorList>
    </citation>
    <scope>IDENTIFICATION</scope>
</reference>
<feature type="domain" description="SARAH" evidence="2">
    <location>
        <begin position="127"/>
        <end position="173"/>
    </location>
</feature>
<dbReference type="GeneTree" id="ENSGT00940000155664"/>
<reference evidence="3" key="1">
    <citation type="submission" date="2025-08" db="UniProtKB">
        <authorList>
            <consortium name="Ensembl"/>
        </authorList>
    </citation>
    <scope>IDENTIFICATION</scope>
</reference>
<dbReference type="InterPro" id="IPR000159">
    <property type="entry name" value="RA_dom"/>
</dbReference>
<dbReference type="Gene3D" id="3.10.20.90">
    <property type="entry name" value="Phosphatidylinositol 3-kinase Catalytic Subunit, Chain A, domain 1"/>
    <property type="match status" value="1"/>
</dbReference>
<dbReference type="PANTHER" id="PTHR22738">
    <property type="entry name" value="RASSF"/>
    <property type="match status" value="1"/>
</dbReference>
<dbReference type="Pfam" id="PF16517">
    <property type="entry name" value="Nore1-SARAH"/>
    <property type="match status" value="1"/>
</dbReference>
<dbReference type="InterPro" id="IPR029071">
    <property type="entry name" value="Ubiquitin-like_domsf"/>
</dbReference>
<evidence type="ECO:0000313" key="4">
    <source>
        <dbReference type="Proteomes" id="UP000694388"/>
    </source>
</evidence>
<keyword evidence="4" id="KW-1185">Reference proteome</keyword>
<dbReference type="AlphaFoldDB" id="A0A8C4WX31"/>
<protein>
    <submittedName>
        <fullName evidence="3">Uncharacterized protein</fullName>
    </submittedName>
</protein>
<dbReference type="Ensembl" id="ENSEBUT00000017717.1">
    <property type="protein sequence ID" value="ENSEBUP00000017141.1"/>
    <property type="gene ID" value="ENSEBUG00000010718.1"/>
</dbReference>
<dbReference type="GO" id="GO:0007165">
    <property type="term" value="P:signal transduction"/>
    <property type="evidence" value="ECO:0007669"/>
    <property type="project" value="InterPro"/>
</dbReference>
<evidence type="ECO:0000259" key="2">
    <source>
        <dbReference type="PROSITE" id="PS50951"/>
    </source>
</evidence>
<dbReference type="PROSITE" id="PS50200">
    <property type="entry name" value="RA"/>
    <property type="match status" value="1"/>
</dbReference>
<dbReference type="Proteomes" id="UP000694388">
    <property type="component" value="Unplaced"/>
</dbReference>
<dbReference type="PROSITE" id="PS50951">
    <property type="entry name" value="SARAH"/>
    <property type="match status" value="1"/>
</dbReference>
<proteinExistence type="predicted"/>
<dbReference type="SUPFAM" id="SSF54236">
    <property type="entry name" value="Ubiquitin-like"/>
    <property type="match status" value="1"/>
</dbReference>
<dbReference type="Gene3D" id="1.20.5.110">
    <property type="match status" value="1"/>
</dbReference>
<evidence type="ECO:0000313" key="3">
    <source>
        <dbReference type="Ensembl" id="ENSEBUP00000017141.1"/>
    </source>
</evidence>
<feature type="domain" description="Ras-associating" evidence="1">
    <location>
        <begin position="36"/>
        <end position="132"/>
    </location>
</feature>
<dbReference type="Pfam" id="PF00788">
    <property type="entry name" value="RA"/>
    <property type="match status" value="1"/>
</dbReference>
<name>A0A8C4WX31_EPTBU</name>
<accession>A0A8C4WX31</accession>